<dbReference type="RefSeq" id="XP_004255307.1">
    <property type="nucleotide sequence ID" value="XM_004255259.1"/>
</dbReference>
<accession>L7FM65</accession>
<dbReference type="OrthoDB" id="413746at2759"/>
<evidence type="ECO:0000313" key="2">
    <source>
        <dbReference type="EMBL" id="ELP88536.1"/>
    </source>
</evidence>
<reference evidence="2 3" key="1">
    <citation type="submission" date="2012-10" db="EMBL/GenBank/DDBJ databases">
        <authorList>
            <person name="Zafar N."/>
            <person name="Inman J."/>
            <person name="Hall N."/>
            <person name="Lorenzi H."/>
            <person name="Caler E."/>
        </authorList>
    </citation>
    <scope>NUCLEOTIDE SEQUENCE [LARGE SCALE GENOMIC DNA]</scope>
    <source>
        <strain evidence="2 3">IP1</strain>
    </source>
</reference>
<dbReference type="Proteomes" id="UP000014680">
    <property type="component" value="Unassembled WGS sequence"/>
</dbReference>
<dbReference type="VEuPathDB" id="AmoebaDB:EIN_353160"/>
<name>L7FM65_ENTIV</name>
<keyword evidence="1" id="KW-0812">Transmembrane</keyword>
<sequence length="369" mass="43467">MLISVKEKLHNKNNIFKVIQIHLEITMKYLLLYLLIVVIIFIILPSYSLLFISVRPFSTPYWYEDVLAYKSNAKFQNNFVDFSRLNYSGECGEVFKYRPNNDRDYIIGSYDFNNEVPCIPKQMWDTLIMARTSMPHSHFVFIIYNFPKLNCHDLERLKKLHIEVVHAFHNQTEDASCTRFYDIENYINSNYNKIDRLVLVDITDTLFYGDFFATFNDEEIAFLSECFGTQITENCWGPYLKSDHYHQLFKYFGKQIANDISRTGFIEINAGFVFGGIEKIKRFVEVYNTYLDRKKMQWGYDQSLLNVLMYNGTFSNIGTKTISCEQRLCYIGREAFTLENKTIYFNGTRCSPVASYKFTAKNTVEWVVG</sequence>
<dbReference type="AlphaFoldDB" id="L7FM65"/>
<evidence type="ECO:0000313" key="3">
    <source>
        <dbReference type="Proteomes" id="UP000014680"/>
    </source>
</evidence>
<protein>
    <submittedName>
        <fullName evidence="2">Uncharacterized protein</fullName>
    </submittedName>
</protein>
<proteinExistence type="predicted"/>
<dbReference type="GeneID" id="14887517"/>
<dbReference type="KEGG" id="eiv:EIN_353160"/>
<feature type="transmembrane region" description="Helical" evidence="1">
    <location>
        <begin position="30"/>
        <end position="52"/>
    </location>
</feature>
<organism evidence="2 3">
    <name type="scientific">Entamoeba invadens IP1</name>
    <dbReference type="NCBI Taxonomy" id="370355"/>
    <lineage>
        <taxon>Eukaryota</taxon>
        <taxon>Amoebozoa</taxon>
        <taxon>Evosea</taxon>
        <taxon>Archamoebae</taxon>
        <taxon>Mastigamoebida</taxon>
        <taxon>Entamoebidae</taxon>
        <taxon>Entamoeba</taxon>
    </lineage>
</organism>
<keyword evidence="1" id="KW-0472">Membrane</keyword>
<dbReference type="EMBL" id="KB206751">
    <property type="protein sequence ID" value="ELP88536.1"/>
    <property type="molecule type" value="Genomic_DNA"/>
</dbReference>
<evidence type="ECO:0000256" key="1">
    <source>
        <dbReference type="SAM" id="Phobius"/>
    </source>
</evidence>
<gene>
    <name evidence="2" type="ORF">EIN_353160</name>
</gene>
<keyword evidence="3" id="KW-1185">Reference proteome</keyword>
<keyword evidence="1" id="KW-1133">Transmembrane helix</keyword>